<evidence type="ECO:0000256" key="4">
    <source>
        <dbReference type="SAM" id="SignalP"/>
    </source>
</evidence>
<proteinExistence type="predicted"/>
<protein>
    <recommendedName>
        <fullName evidence="5">C1q domain-containing protein</fullName>
    </recommendedName>
</protein>
<dbReference type="PANTHER" id="PTHR15427">
    <property type="entry name" value="EMILIN ELASTIN MICROFIBRIL INTERFACE-LOCATED PROTEIN ELASTIN MICROFIBRIL INTERFACER"/>
    <property type="match status" value="1"/>
</dbReference>
<dbReference type="SUPFAM" id="SSF49842">
    <property type="entry name" value="TNF-like"/>
    <property type="match status" value="1"/>
</dbReference>
<dbReference type="InterPro" id="IPR001073">
    <property type="entry name" value="C1q_dom"/>
</dbReference>
<feature type="signal peptide" evidence="4">
    <location>
        <begin position="1"/>
        <end position="20"/>
    </location>
</feature>
<dbReference type="InterPro" id="IPR036179">
    <property type="entry name" value="Ig-like_dom_sf"/>
</dbReference>
<dbReference type="AlphaFoldDB" id="A0A0B7AJC2"/>
<evidence type="ECO:0000256" key="1">
    <source>
        <dbReference type="ARBA" id="ARBA00004613"/>
    </source>
</evidence>
<dbReference type="Pfam" id="PF00386">
    <property type="entry name" value="C1q"/>
    <property type="match status" value="1"/>
</dbReference>
<dbReference type="InterPro" id="IPR008983">
    <property type="entry name" value="Tumour_necrosis_fac-like_dom"/>
</dbReference>
<organism evidence="6">
    <name type="scientific">Arion vulgaris</name>
    <dbReference type="NCBI Taxonomy" id="1028688"/>
    <lineage>
        <taxon>Eukaryota</taxon>
        <taxon>Metazoa</taxon>
        <taxon>Spiralia</taxon>
        <taxon>Lophotrochozoa</taxon>
        <taxon>Mollusca</taxon>
        <taxon>Gastropoda</taxon>
        <taxon>Heterobranchia</taxon>
        <taxon>Euthyneura</taxon>
        <taxon>Panpulmonata</taxon>
        <taxon>Eupulmonata</taxon>
        <taxon>Stylommatophora</taxon>
        <taxon>Helicina</taxon>
        <taxon>Arionoidea</taxon>
        <taxon>Arionidae</taxon>
        <taxon>Arion</taxon>
    </lineage>
</organism>
<accession>A0A0B7AJC2</accession>
<comment type="subcellular location">
    <subcellularLocation>
        <location evidence="1">Secreted</location>
    </subcellularLocation>
</comment>
<dbReference type="GO" id="GO:0005576">
    <property type="term" value="C:extracellular region"/>
    <property type="evidence" value="ECO:0007669"/>
    <property type="project" value="UniProtKB-SubCell"/>
</dbReference>
<reference evidence="6" key="1">
    <citation type="submission" date="2014-12" db="EMBL/GenBank/DDBJ databases">
        <title>Insight into the proteome of Arion vulgaris.</title>
        <authorList>
            <person name="Aradska J."/>
            <person name="Bulat T."/>
            <person name="Smidak R."/>
            <person name="Sarate P."/>
            <person name="Gangsoo J."/>
            <person name="Sialana F."/>
            <person name="Bilban M."/>
            <person name="Lubec G."/>
        </authorList>
    </citation>
    <scope>NUCLEOTIDE SEQUENCE</scope>
    <source>
        <tissue evidence="6">Skin</tissue>
    </source>
</reference>
<gene>
    <name evidence="6" type="primary">ORF122210</name>
</gene>
<evidence type="ECO:0000256" key="2">
    <source>
        <dbReference type="ARBA" id="ARBA00022525"/>
    </source>
</evidence>
<dbReference type="PANTHER" id="PTHR15427:SF50">
    <property type="entry name" value="COMPLEMENT C1Q TUMOR NECROSIS FACTOR-RELATED PROTEIN 2-LIKE"/>
    <property type="match status" value="1"/>
</dbReference>
<keyword evidence="2" id="KW-0964">Secreted</keyword>
<dbReference type="Gene3D" id="2.60.40.10">
    <property type="entry name" value="Immunoglobulins"/>
    <property type="match status" value="1"/>
</dbReference>
<dbReference type="PRINTS" id="PR00007">
    <property type="entry name" value="COMPLEMNTC1Q"/>
</dbReference>
<dbReference type="SUPFAM" id="SSF48726">
    <property type="entry name" value="Immunoglobulin"/>
    <property type="match status" value="1"/>
</dbReference>
<dbReference type="EMBL" id="HACG01033827">
    <property type="protein sequence ID" value="CEK80692.1"/>
    <property type="molecule type" value="Transcribed_RNA"/>
</dbReference>
<evidence type="ECO:0000259" key="5">
    <source>
        <dbReference type="PROSITE" id="PS50871"/>
    </source>
</evidence>
<feature type="domain" description="C1q" evidence="5">
    <location>
        <begin position="193"/>
        <end position="332"/>
    </location>
</feature>
<feature type="compositionally biased region" description="Basic and acidic residues" evidence="3">
    <location>
        <begin position="83"/>
        <end position="101"/>
    </location>
</feature>
<dbReference type="SMART" id="SM00110">
    <property type="entry name" value="C1Q"/>
    <property type="match status" value="1"/>
</dbReference>
<feature type="region of interest" description="Disordered" evidence="3">
    <location>
        <begin position="79"/>
        <end position="101"/>
    </location>
</feature>
<evidence type="ECO:0000313" key="6">
    <source>
        <dbReference type="EMBL" id="CEK80692.1"/>
    </source>
</evidence>
<keyword evidence="4" id="KW-0732">Signal</keyword>
<dbReference type="InterPro" id="IPR050392">
    <property type="entry name" value="Collagen/C1q_domain"/>
</dbReference>
<name>A0A0B7AJC2_9EUPU</name>
<dbReference type="Gene3D" id="2.60.120.40">
    <property type="match status" value="1"/>
</dbReference>
<dbReference type="InterPro" id="IPR013783">
    <property type="entry name" value="Ig-like_fold"/>
</dbReference>
<sequence>MKTILTLCLFASVVASLTEARSSVATLTLKVTPRVIVENVTDTIQLECRPAATLSGVSIGILIHVERIDENGTASLVASHRINSREDGNDRTSSDGHLRSEEDNRASYLSVTITDPVVEDSGTYQCRFAYFDADYVVYTLGSRVNVTVAELPPAQFSPSTECECESIWPEIENLKAALAVRKEQPVRTVQAQNETCHTSFSARLAAKHGNTLIGDRTVLFNKVTSNKGNAYDASTGTFTASCAGQYFFTVTLRSHQTLASGHVEGVIVVDGVPQARTTVYQEAPAKNYQSATNGIVLTLDQGQQVKVVIKTTSAGEFIGEDYSVFSGFFLSL</sequence>
<feature type="chain" id="PRO_5002112944" description="C1q domain-containing protein" evidence="4">
    <location>
        <begin position="21"/>
        <end position="332"/>
    </location>
</feature>
<dbReference type="PROSITE" id="PS50871">
    <property type="entry name" value="C1Q"/>
    <property type="match status" value="1"/>
</dbReference>
<evidence type="ECO:0000256" key="3">
    <source>
        <dbReference type="SAM" id="MobiDB-lite"/>
    </source>
</evidence>